<gene>
    <name evidence="1" type="ORF">SMRZ_LOCUS20709</name>
</gene>
<sequence length="139" mass="16045">MICSDDSHISDEISYKSEENMLSESNHDRKPYTVLIDSDFYSDPSLFNEILNEFEGNISEKSNLDVISNVIRFHNAFVYCGELVQCKARGLNELDLDHNSDDFISTVISPYHEVTSNEYSNQYKNYDLNEAATFITWGY</sequence>
<name>A0A183MXD4_9TREM</name>
<organism evidence="1 2">
    <name type="scientific">Schistosoma margrebowiei</name>
    <dbReference type="NCBI Taxonomy" id="48269"/>
    <lineage>
        <taxon>Eukaryota</taxon>
        <taxon>Metazoa</taxon>
        <taxon>Spiralia</taxon>
        <taxon>Lophotrochozoa</taxon>
        <taxon>Platyhelminthes</taxon>
        <taxon>Trematoda</taxon>
        <taxon>Digenea</taxon>
        <taxon>Strigeidida</taxon>
        <taxon>Schistosomatoidea</taxon>
        <taxon>Schistosomatidae</taxon>
        <taxon>Schistosoma</taxon>
    </lineage>
</organism>
<evidence type="ECO:0000313" key="1">
    <source>
        <dbReference type="EMBL" id="VDP36849.1"/>
    </source>
</evidence>
<protein>
    <submittedName>
        <fullName evidence="1">Uncharacterized protein</fullName>
    </submittedName>
</protein>
<dbReference type="Proteomes" id="UP000277204">
    <property type="component" value="Unassembled WGS sequence"/>
</dbReference>
<evidence type="ECO:0000313" key="2">
    <source>
        <dbReference type="Proteomes" id="UP000277204"/>
    </source>
</evidence>
<reference evidence="1 2" key="1">
    <citation type="submission" date="2018-11" db="EMBL/GenBank/DDBJ databases">
        <authorList>
            <consortium name="Pathogen Informatics"/>
        </authorList>
    </citation>
    <scope>NUCLEOTIDE SEQUENCE [LARGE SCALE GENOMIC DNA]</scope>
    <source>
        <strain evidence="1 2">Zambia</strain>
    </source>
</reference>
<proteinExistence type="predicted"/>
<keyword evidence="2" id="KW-1185">Reference proteome</keyword>
<dbReference type="AlphaFoldDB" id="A0A183MXD4"/>
<accession>A0A183MXD4</accession>
<dbReference type="EMBL" id="UZAI01018421">
    <property type="protein sequence ID" value="VDP36849.1"/>
    <property type="molecule type" value="Genomic_DNA"/>
</dbReference>